<proteinExistence type="predicted"/>
<dbReference type="EMBL" id="ANIX01001786">
    <property type="protein sequence ID" value="ETP16459.1"/>
    <property type="molecule type" value="Genomic_DNA"/>
</dbReference>
<dbReference type="Proteomes" id="UP000018958">
    <property type="component" value="Unassembled WGS sequence"/>
</dbReference>
<reference evidence="1 2" key="1">
    <citation type="submission" date="2013-11" db="EMBL/GenBank/DDBJ databases">
        <title>The Genome Sequence of Phytophthora parasitica CJ01A1.</title>
        <authorList>
            <consortium name="The Broad Institute Genomics Platform"/>
            <person name="Russ C."/>
            <person name="Tyler B."/>
            <person name="Panabieres F."/>
            <person name="Shan W."/>
            <person name="Tripathy S."/>
            <person name="Grunwald N."/>
            <person name="Machado M."/>
            <person name="Johnson C.S."/>
            <person name="Walker B."/>
            <person name="Young S.K."/>
            <person name="Zeng Q."/>
            <person name="Gargeya S."/>
            <person name="Fitzgerald M."/>
            <person name="Haas B."/>
            <person name="Abouelleil A."/>
            <person name="Allen A.W."/>
            <person name="Alvarado L."/>
            <person name="Arachchi H.M."/>
            <person name="Berlin A.M."/>
            <person name="Chapman S.B."/>
            <person name="Gainer-Dewar J."/>
            <person name="Goldberg J."/>
            <person name="Griggs A."/>
            <person name="Gujja S."/>
            <person name="Hansen M."/>
            <person name="Howarth C."/>
            <person name="Imamovic A."/>
            <person name="Ireland A."/>
            <person name="Larimer J."/>
            <person name="McCowan C."/>
            <person name="Murphy C."/>
            <person name="Pearson M."/>
            <person name="Poon T.W."/>
            <person name="Priest M."/>
            <person name="Roberts A."/>
            <person name="Saif S."/>
            <person name="Shea T."/>
            <person name="Sisk P."/>
            <person name="Sykes S."/>
            <person name="Wortman J."/>
            <person name="Nusbaum C."/>
            <person name="Birren B."/>
        </authorList>
    </citation>
    <scope>NUCLEOTIDE SEQUENCE [LARGE SCALE GENOMIC DNA]</scope>
    <source>
        <strain evidence="1 2">CJ01A1</strain>
    </source>
</reference>
<evidence type="ECO:0000313" key="1">
    <source>
        <dbReference type="EMBL" id="ETP16459.1"/>
    </source>
</evidence>
<gene>
    <name evidence="1" type="ORF">F441_08928</name>
</gene>
<name>W2X3H1_PHYNI</name>
<comment type="caution">
    <text evidence="1">The sequence shown here is derived from an EMBL/GenBank/DDBJ whole genome shotgun (WGS) entry which is preliminary data.</text>
</comment>
<evidence type="ECO:0000313" key="2">
    <source>
        <dbReference type="Proteomes" id="UP000018958"/>
    </source>
</evidence>
<accession>W2X3H1</accession>
<protein>
    <submittedName>
        <fullName evidence="1">Uncharacterized protein</fullName>
    </submittedName>
</protein>
<dbReference type="AlphaFoldDB" id="W2X3H1"/>
<organism evidence="1 2">
    <name type="scientific">Phytophthora nicotianae CJ01A1</name>
    <dbReference type="NCBI Taxonomy" id="1317063"/>
    <lineage>
        <taxon>Eukaryota</taxon>
        <taxon>Sar</taxon>
        <taxon>Stramenopiles</taxon>
        <taxon>Oomycota</taxon>
        <taxon>Peronosporomycetes</taxon>
        <taxon>Peronosporales</taxon>
        <taxon>Peronosporaceae</taxon>
        <taxon>Phytophthora</taxon>
    </lineage>
</organism>
<sequence>MKLIDRFLIGRKAAMFDAALPADVSSLEQLLARYKSGVSKPLVAAPARGHKDVVVRLLAATSELSRKRKEASTKSLQSQLSLQDIAL</sequence>